<dbReference type="GO" id="GO:0000155">
    <property type="term" value="F:phosphorelay sensor kinase activity"/>
    <property type="evidence" value="ECO:0007669"/>
    <property type="project" value="InterPro"/>
</dbReference>
<organism evidence="10 11">
    <name type="scientific">Coniochaeta ligniaria NRRL 30616</name>
    <dbReference type="NCBI Taxonomy" id="1408157"/>
    <lineage>
        <taxon>Eukaryota</taxon>
        <taxon>Fungi</taxon>
        <taxon>Dikarya</taxon>
        <taxon>Ascomycota</taxon>
        <taxon>Pezizomycotina</taxon>
        <taxon>Sordariomycetes</taxon>
        <taxon>Sordariomycetidae</taxon>
        <taxon>Coniochaetales</taxon>
        <taxon>Coniochaetaceae</taxon>
        <taxon>Coniochaeta</taxon>
    </lineage>
</organism>
<dbReference type="InterPro" id="IPR003018">
    <property type="entry name" value="GAF"/>
</dbReference>
<dbReference type="Pfam" id="PF00512">
    <property type="entry name" value="HisKA"/>
    <property type="match status" value="1"/>
</dbReference>
<dbReference type="PROSITE" id="PS50109">
    <property type="entry name" value="HIS_KIN"/>
    <property type="match status" value="1"/>
</dbReference>
<dbReference type="SUPFAM" id="SSF55781">
    <property type="entry name" value="GAF domain-like"/>
    <property type="match status" value="1"/>
</dbReference>
<feature type="region of interest" description="Disordered" evidence="7">
    <location>
        <begin position="310"/>
        <end position="329"/>
    </location>
</feature>
<dbReference type="CDD" id="cd17546">
    <property type="entry name" value="REC_hyHK_CKI1_RcsC-like"/>
    <property type="match status" value="1"/>
</dbReference>
<proteinExistence type="predicted"/>
<dbReference type="AlphaFoldDB" id="A0A1J7J5N7"/>
<dbReference type="GO" id="GO:0009927">
    <property type="term" value="F:histidine phosphotransfer kinase activity"/>
    <property type="evidence" value="ECO:0007669"/>
    <property type="project" value="TreeGrafter"/>
</dbReference>
<feature type="compositionally biased region" description="Polar residues" evidence="7">
    <location>
        <begin position="250"/>
        <end position="262"/>
    </location>
</feature>
<dbReference type="SUPFAM" id="SSF47384">
    <property type="entry name" value="Homodimeric domain of signal transducing histidine kinase"/>
    <property type="match status" value="1"/>
</dbReference>
<evidence type="ECO:0000259" key="8">
    <source>
        <dbReference type="PROSITE" id="PS50109"/>
    </source>
</evidence>
<dbReference type="InterPro" id="IPR011006">
    <property type="entry name" value="CheY-like_superfamily"/>
</dbReference>
<reference evidence="10 11" key="1">
    <citation type="submission" date="2016-10" db="EMBL/GenBank/DDBJ databases">
        <title>Draft genome sequence of Coniochaeta ligniaria NRRL30616, a lignocellulolytic fungus for bioabatement of inhibitors in plant biomass hydrolysates.</title>
        <authorList>
            <consortium name="DOE Joint Genome Institute"/>
            <person name="Jimenez D.J."/>
            <person name="Hector R.E."/>
            <person name="Riley R."/>
            <person name="Sun H."/>
            <person name="Grigoriev I.V."/>
            <person name="Van Elsas J.D."/>
            <person name="Nichols N.N."/>
        </authorList>
    </citation>
    <scope>NUCLEOTIDE SEQUENCE [LARGE SCALE GENOMIC DNA]</scope>
    <source>
        <strain evidence="10 11">NRRL 30616</strain>
    </source>
</reference>
<evidence type="ECO:0000256" key="2">
    <source>
        <dbReference type="ARBA" id="ARBA00012438"/>
    </source>
</evidence>
<comment type="catalytic activity">
    <reaction evidence="1">
        <text>ATP + protein L-histidine = ADP + protein N-phospho-L-histidine.</text>
        <dbReference type="EC" id="2.7.13.3"/>
    </reaction>
</comment>
<keyword evidence="5" id="KW-0418">Kinase</keyword>
<evidence type="ECO:0000256" key="1">
    <source>
        <dbReference type="ARBA" id="ARBA00000085"/>
    </source>
</evidence>
<dbReference type="InterPro" id="IPR005467">
    <property type="entry name" value="His_kinase_dom"/>
</dbReference>
<evidence type="ECO:0000259" key="9">
    <source>
        <dbReference type="PROSITE" id="PS50110"/>
    </source>
</evidence>
<evidence type="ECO:0000313" key="11">
    <source>
        <dbReference type="Proteomes" id="UP000182658"/>
    </source>
</evidence>
<dbReference type="SMART" id="SM00065">
    <property type="entry name" value="GAF"/>
    <property type="match status" value="1"/>
</dbReference>
<dbReference type="STRING" id="1408157.A0A1J7J5N7"/>
<dbReference type="Gene3D" id="3.30.450.40">
    <property type="match status" value="1"/>
</dbReference>
<name>A0A1J7J5N7_9PEZI</name>
<dbReference type="EC" id="2.7.13.3" evidence="2"/>
<dbReference type="SUPFAM" id="SSF55874">
    <property type="entry name" value="ATPase domain of HSP90 chaperone/DNA topoisomerase II/histidine kinase"/>
    <property type="match status" value="1"/>
</dbReference>
<dbReference type="Gene3D" id="3.30.565.10">
    <property type="entry name" value="Histidine kinase-like ATPase, C-terminal domain"/>
    <property type="match status" value="1"/>
</dbReference>
<dbReference type="SMART" id="SM00448">
    <property type="entry name" value="REC"/>
    <property type="match status" value="1"/>
</dbReference>
<evidence type="ECO:0000256" key="7">
    <source>
        <dbReference type="SAM" id="MobiDB-lite"/>
    </source>
</evidence>
<dbReference type="InterPro" id="IPR003594">
    <property type="entry name" value="HATPase_dom"/>
</dbReference>
<keyword evidence="11" id="KW-1185">Reference proteome</keyword>
<dbReference type="FunFam" id="1.10.287.130:FF:000023">
    <property type="entry name" value="Sensor histidine kinase/response regulator, putative"/>
    <property type="match status" value="1"/>
</dbReference>
<evidence type="ECO:0000313" key="10">
    <source>
        <dbReference type="EMBL" id="OIW25120.1"/>
    </source>
</evidence>
<evidence type="ECO:0000256" key="6">
    <source>
        <dbReference type="PROSITE-ProRule" id="PRU00169"/>
    </source>
</evidence>
<dbReference type="PANTHER" id="PTHR43047">
    <property type="entry name" value="TWO-COMPONENT HISTIDINE PROTEIN KINASE"/>
    <property type="match status" value="1"/>
</dbReference>
<dbReference type="SMART" id="SM00387">
    <property type="entry name" value="HATPase_c"/>
    <property type="match status" value="1"/>
</dbReference>
<dbReference type="Gene3D" id="3.40.50.2300">
    <property type="match status" value="1"/>
</dbReference>
<dbReference type="PROSITE" id="PS50110">
    <property type="entry name" value="RESPONSE_REGULATORY"/>
    <property type="match status" value="1"/>
</dbReference>
<protein>
    <recommendedName>
        <fullName evidence="2">histidine kinase</fullName>
        <ecNumber evidence="2">2.7.13.3</ecNumber>
    </recommendedName>
</protein>
<dbReference type="OrthoDB" id="303614at2759"/>
<dbReference type="CDD" id="cd00082">
    <property type="entry name" value="HisKA"/>
    <property type="match status" value="1"/>
</dbReference>
<dbReference type="Pfam" id="PF00072">
    <property type="entry name" value="Response_reg"/>
    <property type="match status" value="1"/>
</dbReference>
<feature type="compositionally biased region" description="Basic and acidic residues" evidence="7">
    <location>
        <begin position="473"/>
        <end position="500"/>
    </location>
</feature>
<dbReference type="InParanoid" id="A0A1J7J5N7"/>
<dbReference type="InterPro" id="IPR029016">
    <property type="entry name" value="GAF-like_dom_sf"/>
</dbReference>
<dbReference type="EMBL" id="KV875102">
    <property type="protein sequence ID" value="OIW25120.1"/>
    <property type="molecule type" value="Genomic_DNA"/>
</dbReference>
<feature type="region of interest" description="Disordered" evidence="7">
    <location>
        <begin position="246"/>
        <end position="266"/>
    </location>
</feature>
<evidence type="ECO:0000256" key="4">
    <source>
        <dbReference type="ARBA" id="ARBA00022679"/>
    </source>
</evidence>
<feature type="modified residue" description="4-aspartylphosphate" evidence="6">
    <location>
        <position position="1137"/>
    </location>
</feature>
<gene>
    <name evidence="10" type="ORF">CONLIGDRAFT_718019</name>
</gene>
<dbReference type="InterPro" id="IPR001789">
    <property type="entry name" value="Sig_transdc_resp-reg_receiver"/>
</dbReference>
<accession>A0A1J7J5N7</accession>
<keyword evidence="3 6" id="KW-0597">Phosphoprotein</keyword>
<dbReference type="InterPro" id="IPR036097">
    <property type="entry name" value="HisK_dim/P_sf"/>
</dbReference>
<keyword evidence="4" id="KW-0808">Transferase</keyword>
<dbReference type="Proteomes" id="UP000182658">
    <property type="component" value="Unassembled WGS sequence"/>
</dbReference>
<dbReference type="InterPro" id="IPR036890">
    <property type="entry name" value="HATPase_C_sf"/>
</dbReference>
<dbReference type="Pfam" id="PF02518">
    <property type="entry name" value="HATPase_c"/>
    <property type="match status" value="1"/>
</dbReference>
<evidence type="ECO:0000256" key="3">
    <source>
        <dbReference type="ARBA" id="ARBA00022553"/>
    </source>
</evidence>
<dbReference type="InterPro" id="IPR004358">
    <property type="entry name" value="Sig_transdc_His_kin-like_C"/>
</dbReference>
<evidence type="ECO:0000256" key="5">
    <source>
        <dbReference type="ARBA" id="ARBA00022777"/>
    </source>
</evidence>
<dbReference type="PANTHER" id="PTHR43047:SF72">
    <property type="entry name" value="OSMOSENSING HISTIDINE PROTEIN KINASE SLN1"/>
    <property type="match status" value="1"/>
</dbReference>
<dbReference type="PRINTS" id="PR00344">
    <property type="entry name" value="BCTRLSENSOR"/>
</dbReference>
<dbReference type="GO" id="GO:0005886">
    <property type="term" value="C:plasma membrane"/>
    <property type="evidence" value="ECO:0007669"/>
    <property type="project" value="TreeGrafter"/>
</dbReference>
<dbReference type="SMART" id="SM00388">
    <property type="entry name" value="HisKA"/>
    <property type="match status" value="1"/>
</dbReference>
<feature type="region of interest" description="Disordered" evidence="7">
    <location>
        <begin position="465"/>
        <end position="500"/>
    </location>
</feature>
<dbReference type="SUPFAM" id="SSF52172">
    <property type="entry name" value="CheY-like"/>
    <property type="match status" value="1"/>
</dbReference>
<feature type="domain" description="Histidine kinase" evidence="8">
    <location>
        <begin position="581"/>
        <end position="865"/>
    </location>
</feature>
<dbReference type="Gene3D" id="1.10.287.130">
    <property type="match status" value="1"/>
</dbReference>
<feature type="domain" description="Response regulatory" evidence="9">
    <location>
        <begin position="1086"/>
        <end position="1207"/>
    </location>
</feature>
<sequence length="1221" mass="133639">MEESRELAFETAAETDLFQYFVTEQQARQSVVDTTLSAFAQLAALRLNTARALISLVDRTSQHILIEATQNSSLVPHSSREHGEHRLLFGRATFPRSQGLCGYALDVLSPEKAGLYQRALRQSPLVVKDVARDDHFKHCDFATSHPSVRFYAAVPINTKSGFSIGTLSVMADEPREGLIDTETDLLTDLANAIAAHLEMTKSNEGHRRSEKMIKGLGAFMQDRIDLGDWWLELGNNNPRHLQEPEEVTLHKNSPTQSPSSVPGNVAEANYSELSPSLDDRFRITTAIPVGPQVDADYPVDAPSVPTALGAAKSRGHEIPPHRSTSQTTTATNAALHMSSTGQSARTITPDFHASLISKRLKEMFSRACHIIQECIEVDGAIFLDASITALSGHPAEPSASPAHNQGLEEKPCGVLGLGTGENSSLHGEMASNLKPLTEVFLQSLFQKYPQGHVFSRDEHRQLVSDTIDSTRPLSRDEAAATSDSTKRTNPHSEEAPQSAEEKALLQMLPDTRSIAFIPLWDSHRERWFAGSFMWTVDRTTRVLTHSEDLHYLAAFGNCIMAEVARLDVVGADRAKSDFISSISHELRSPLHGILASVELLQDTTVDLFQHAMIDTIERCGRTLLDTIQHVLDFAKINHFTSFTVEGRTKGRPGLPRSSSGMPSLCVDVDLSLLVEDVVDSVFAGHEFQGNSSLVVTDEASGYPPEGLRRSNGIIKEDSTTRIQHTSKKARIDVVMDIGWRPNWVFSTQSGALRRILMNLFGNALKYTESGWVKVSLQAEDIKSAPSQPQRSVITISVRDTGRGISQDYFHSGLFTPFTQEDSMNSGTGLGLSIVLQIVRSLGGTIDITSEQGVGTEVVVTLTLNQAPPADPPSPHKETATIIQNAKTMTSGLTIGLVGLDESAGTLGRRADDNEREAEPALFLQASIQGTVTGWFDMKVAAPSTFKSSPPDILIANENSDFRGRFDGVPVIVLCSHESLFREYAQSRARGGQHIDQELVHFVSKPCGPHKLAKAFAYCLDKKLPQESPSGVPSPTLASPQSLIVKSPEERAYYMSDEYFHAGMMSPAAESAPDDLDDAVPKKQKPMLLLVEDNEINLQLLSTFVKKSNYEYHTAENGLLALQAVQNAQTPYDVIFMDISMPVMDGLASAREIRKYERGRGQKPCTIIALTGLGSADSQNDAFSSGMDLFLTKPVRLSHLRKILSEWTPTPPDVLEGGDLNV</sequence>
<dbReference type="Pfam" id="PF01590">
    <property type="entry name" value="GAF"/>
    <property type="match status" value="1"/>
</dbReference>
<dbReference type="InterPro" id="IPR003661">
    <property type="entry name" value="HisK_dim/P_dom"/>
</dbReference>